<evidence type="ECO:0000256" key="5">
    <source>
        <dbReference type="SAM" id="Phobius"/>
    </source>
</evidence>
<protein>
    <submittedName>
        <fullName evidence="7">YIP1 family protein</fullName>
    </submittedName>
</protein>
<evidence type="ECO:0000256" key="4">
    <source>
        <dbReference type="ARBA" id="ARBA00023136"/>
    </source>
</evidence>
<sequence length="210" mass="23540">MNLARSVFNVLVAPRQEWRKISLENLTSQHVFVMTIMPLTAFFLVMGLLATILLRTYGQTTGAEPLEGDYLRMLVVNSVRAYGMGLLFIYILARIMQGMSRRLGGLYSLPQALKLSIYSIVPLLVVKSMQLLPFFRIEKVTDSISAMVAMNFVASIYSIYLLCLGAPVLLEVPQKKMSWFILVNASLLMLLTWLPVILAIVVANTIGYLD</sequence>
<evidence type="ECO:0000313" key="8">
    <source>
        <dbReference type="Proteomes" id="UP000646911"/>
    </source>
</evidence>
<dbReference type="InterPro" id="IPR006977">
    <property type="entry name" value="Yip1_dom"/>
</dbReference>
<proteinExistence type="predicted"/>
<reference evidence="7 8" key="1">
    <citation type="submission" date="2020-08" db="EMBL/GenBank/DDBJ databases">
        <title>Novel species isolated from subtropical streams in China.</title>
        <authorList>
            <person name="Lu H."/>
        </authorList>
    </citation>
    <scope>NUCLEOTIDE SEQUENCE [LARGE SCALE GENOMIC DNA]</scope>
    <source>
        <strain evidence="7 8">NL8W</strain>
    </source>
</reference>
<feature type="transmembrane region" description="Helical" evidence="5">
    <location>
        <begin position="182"/>
        <end position="209"/>
    </location>
</feature>
<keyword evidence="4 5" id="KW-0472">Membrane</keyword>
<evidence type="ECO:0000256" key="1">
    <source>
        <dbReference type="ARBA" id="ARBA00004141"/>
    </source>
</evidence>
<keyword evidence="2 5" id="KW-0812">Transmembrane</keyword>
<evidence type="ECO:0000256" key="2">
    <source>
        <dbReference type="ARBA" id="ARBA00022692"/>
    </source>
</evidence>
<dbReference type="Proteomes" id="UP000646911">
    <property type="component" value="Unassembled WGS sequence"/>
</dbReference>
<accession>A0ABR6ZF69</accession>
<feature type="domain" description="Yip1" evidence="6">
    <location>
        <begin position="8"/>
        <end position="193"/>
    </location>
</feature>
<keyword evidence="3 5" id="KW-1133">Transmembrane helix</keyword>
<keyword evidence="8" id="KW-1185">Reference proteome</keyword>
<comment type="caution">
    <text evidence="7">The sequence shown here is derived from an EMBL/GenBank/DDBJ whole genome shotgun (WGS) entry which is preliminary data.</text>
</comment>
<feature type="transmembrane region" description="Helical" evidence="5">
    <location>
        <begin position="31"/>
        <end position="54"/>
    </location>
</feature>
<feature type="transmembrane region" description="Helical" evidence="5">
    <location>
        <begin position="74"/>
        <end position="93"/>
    </location>
</feature>
<dbReference type="RefSeq" id="WP_186955809.1">
    <property type="nucleotide sequence ID" value="NZ_JACOFX010000015.1"/>
</dbReference>
<evidence type="ECO:0000313" key="7">
    <source>
        <dbReference type="EMBL" id="MBC3910304.1"/>
    </source>
</evidence>
<organism evidence="7 8">
    <name type="scientific">Undibacterium umbellatum</name>
    <dbReference type="NCBI Taxonomy" id="2762300"/>
    <lineage>
        <taxon>Bacteria</taxon>
        <taxon>Pseudomonadati</taxon>
        <taxon>Pseudomonadota</taxon>
        <taxon>Betaproteobacteria</taxon>
        <taxon>Burkholderiales</taxon>
        <taxon>Oxalobacteraceae</taxon>
        <taxon>Undibacterium</taxon>
    </lineage>
</organism>
<dbReference type="EMBL" id="JACOFX010000015">
    <property type="protein sequence ID" value="MBC3910304.1"/>
    <property type="molecule type" value="Genomic_DNA"/>
</dbReference>
<evidence type="ECO:0000256" key="3">
    <source>
        <dbReference type="ARBA" id="ARBA00022989"/>
    </source>
</evidence>
<evidence type="ECO:0000259" key="6">
    <source>
        <dbReference type="Pfam" id="PF04893"/>
    </source>
</evidence>
<comment type="subcellular location">
    <subcellularLocation>
        <location evidence="1">Membrane</location>
        <topology evidence="1">Multi-pass membrane protein</topology>
    </subcellularLocation>
</comment>
<feature type="transmembrane region" description="Helical" evidence="5">
    <location>
        <begin position="146"/>
        <end position="170"/>
    </location>
</feature>
<gene>
    <name evidence="7" type="ORF">H8L47_22320</name>
</gene>
<dbReference type="Pfam" id="PF04893">
    <property type="entry name" value="Yip1"/>
    <property type="match status" value="1"/>
</dbReference>
<name>A0ABR6ZF69_9BURK</name>